<feature type="binding site" evidence="16">
    <location>
        <position position="144"/>
    </location>
    <ligand>
        <name>NAD(+)</name>
        <dbReference type="ChEBI" id="CHEBI:57540"/>
    </ligand>
</feature>
<feature type="binding site" evidence="13">
    <location>
        <position position="195"/>
    </location>
    <ligand>
        <name>sn-glycerol 3-phosphate</name>
        <dbReference type="ChEBI" id="CHEBI:57597"/>
    </ligand>
</feature>
<dbReference type="NCBIfam" id="NF000942">
    <property type="entry name" value="PRK00094.1-4"/>
    <property type="match status" value="1"/>
</dbReference>
<dbReference type="GO" id="GO:0005975">
    <property type="term" value="P:carbohydrate metabolic process"/>
    <property type="evidence" value="ECO:0007669"/>
    <property type="project" value="InterPro"/>
</dbReference>
<comment type="similarity">
    <text evidence="1 13 17">Belongs to the NAD-dependent glycerol-3-phosphate dehydrogenase family.</text>
</comment>
<evidence type="ECO:0000256" key="16">
    <source>
        <dbReference type="PIRSR" id="PIRSR000114-3"/>
    </source>
</evidence>
<feature type="domain" description="Glycerol-3-phosphate dehydrogenase NAD-dependent C-terminal" evidence="19">
    <location>
        <begin position="184"/>
        <end position="324"/>
    </location>
</feature>
<feature type="binding site" evidence="16">
    <location>
        <begin position="10"/>
        <end position="15"/>
    </location>
    <ligand>
        <name>NAD(+)</name>
        <dbReference type="ChEBI" id="CHEBI:57540"/>
    </ligand>
</feature>
<feature type="binding site" evidence="13">
    <location>
        <position position="283"/>
    </location>
    <ligand>
        <name>NADPH</name>
        <dbReference type="ChEBI" id="CHEBI:57783"/>
    </ligand>
</feature>
<evidence type="ECO:0000259" key="19">
    <source>
        <dbReference type="Pfam" id="PF07479"/>
    </source>
</evidence>
<evidence type="ECO:0000256" key="10">
    <source>
        <dbReference type="ARBA" id="ARBA00066687"/>
    </source>
</evidence>
<dbReference type="SUPFAM" id="SSF51735">
    <property type="entry name" value="NAD(P)-binding Rossmann-fold domains"/>
    <property type="match status" value="1"/>
</dbReference>
<comment type="pathway">
    <text evidence="13">Membrane lipid metabolism; glycerophospholipid metabolism.</text>
</comment>
<evidence type="ECO:0000256" key="11">
    <source>
        <dbReference type="ARBA" id="ARBA00069372"/>
    </source>
</evidence>
<evidence type="ECO:0000313" key="20">
    <source>
        <dbReference type="EMBL" id="SME89097.1"/>
    </source>
</evidence>
<comment type="function">
    <text evidence="13">Catalyzes the reduction of the glycolytic intermediate dihydroxyacetone phosphate (DHAP) to sn-glycerol 3-phosphate (G3P), the key precursor for phospholipid synthesis.</text>
</comment>
<feature type="binding site" evidence="13">
    <location>
        <position position="140"/>
    </location>
    <ligand>
        <name>sn-glycerol 3-phosphate</name>
        <dbReference type="ChEBI" id="CHEBI:57597"/>
    </ligand>
</feature>
<protein>
    <recommendedName>
        <fullName evidence="11 13">Glycerol-3-phosphate dehydrogenase [NAD(P)+]</fullName>
        <ecNumber evidence="10 13">1.1.1.94</ecNumber>
    </recommendedName>
    <alternativeName>
        <fullName evidence="13">NAD(P)(+)-dependent glycerol-3-phosphate dehydrogenase</fullName>
    </alternativeName>
    <alternativeName>
        <fullName evidence="12 13">NAD(P)H-dependent dihydroxyacetone-phosphate reductase</fullName>
    </alternativeName>
</protein>
<keyword evidence="6 13" id="KW-0443">Lipid metabolism</keyword>
<accession>A0A1Y6B5Q2</accession>
<dbReference type="PANTHER" id="PTHR11728:SF1">
    <property type="entry name" value="GLYCEROL-3-PHOSPHATE DEHYDROGENASE [NAD(+)] 2, CHLOROPLASTIC"/>
    <property type="match status" value="1"/>
</dbReference>
<keyword evidence="13" id="KW-0547">Nucleotide-binding</keyword>
<evidence type="ECO:0000313" key="21">
    <source>
        <dbReference type="Proteomes" id="UP000192907"/>
    </source>
</evidence>
<keyword evidence="4 13" id="KW-0560">Oxidoreductase</keyword>
<evidence type="ECO:0000256" key="12">
    <source>
        <dbReference type="ARBA" id="ARBA00080511"/>
    </source>
</evidence>
<evidence type="ECO:0000256" key="6">
    <source>
        <dbReference type="ARBA" id="ARBA00023098"/>
    </source>
</evidence>
<dbReference type="AlphaFoldDB" id="A0A1Y6B5Q2"/>
<name>A0A1Y6B5Q2_9BACT</name>
<organism evidence="20 21">
    <name type="scientific">Pseudobacteriovorax antillogorgiicola</name>
    <dbReference type="NCBI Taxonomy" id="1513793"/>
    <lineage>
        <taxon>Bacteria</taxon>
        <taxon>Pseudomonadati</taxon>
        <taxon>Bdellovibrionota</taxon>
        <taxon>Oligoflexia</taxon>
        <taxon>Oligoflexales</taxon>
        <taxon>Pseudobacteriovoracaceae</taxon>
        <taxon>Pseudobacteriovorax</taxon>
    </lineage>
</organism>
<dbReference type="GO" id="GO:0046168">
    <property type="term" value="P:glycerol-3-phosphate catabolic process"/>
    <property type="evidence" value="ECO:0007669"/>
    <property type="project" value="InterPro"/>
</dbReference>
<feature type="active site" description="Proton acceptor" evidence="13 14">
    <location>
        <position position="195"/>
    </location>
</feature>
<dbReference type="Gene3D" id="3.40.50.720">
    <property type="entry name" value="NAD(P)-binding Rossmann-like Domain"/>
    <property type="match status" value="1"/>
</dbReference>
<dbReference type="GO" id="GO:0008654">
    <property type="term" value="P:phospholipid biosynthetic process"/>
    <property type="evidence" value="ECO:0007669"/>
    <property type="project" value="UniProtKB-KW"/>
</dbReference>
<dbReference type="InterPro" id="IPR013328">
    <property type="entry name" value="6PGD_dom2"/>
</dbReference>
<comment type="caution">
    <text evidence="13">Lacks conserved residue(s) required for the propagation of feature annotation.</text>
</comment>
<dbReference type="PRINTS" id="PR00077">
    <property type="entry name" value="GPDHDRGNASE"/>
</dbReference>
<reference evidence="21" key="1">
    <citation type="submission" date="2017-04" db="EMBL/GenBank/DDBJ databases">
        <authorList>
            <person name="Varghese N."/>
            <person name="Submissions S."/>
        </authorList>
    </citation>
    <scope>NUCLEOTIDE SEQUENCE [LARGE SCALE GENOMIC DNA]</scope>
    <source>
        <strain evidence="21">RKEM611</strain>
    </source>
</reference>
<dbReference type="STRING" id="1513793.SAMN06296036_101227"/>
<evidence type="ECO:0000256" key="7">
    <source>
        <dbReference type="ARBA" id="ARBA00023209"/>
    </source>
</evidence>
<evidence type="ECO:0000256" key="5">
    <source>
        <dbReference type="ARBA" id="ARBA00023027"/>
    </source>
</evidence>
<dbReference type="Proteomes" id="UP000192907">
    <property type="component" value="Unassembled WGS sequence"/>
</dbReference>
<evidence type="ECO:0000256" key="2">
    <source>
        <dbReference type="ARBA" id="ARBA00022516"/>
    </source>
</evidence>
<dbReference type="NCBIfam" id="NF000940">
    <property type="entry name" value="PRK00094.1-2"/>
    <property type="match status" value="1"/>
</dbReference>
<dbReference type="GO" id="GO:0005829">
    <property type="term" value="C:cytosol"/>
    <property type="evidence" value="ECO:0007669"/>
    <property type="project" value="TreeGrafter"/>
</dbReference>
<feature type="binding site" evidence="16">
    <location>
        <position position="259"/>
    </location>
    <ligand>
        <name>NAD(+)</name>
        <dbReference type="ChEBI" id="CHEBI:57540"/>
    </ligand>
</feature>
<keyword evidence="2 13" id="KW-0444">Lipid biosynthesis</keyword>
<dbReference type="InterPro" id="IPR008927">
    <property type="entry name" value="6-PGluconate_DH-like_C_sf"/>
</dbReference>
<feature type="binding site" evidence="13">
    <location>
        <position position="248"/>
    </location>
    <ligand>
        <name>sn-glycerol 3-phosphate</name>
        <dbReference type="ChEBI" id="CHEBI:57597"/>
    </ligand>
</feature>
<feature type="binding site" evidence="15">
    <location>
        <begin position="259"/>
        <end position="260"/>
    </location>
    <ligand>
        <name>substrate</name>
    </ligand>
</feature>
<feature type="binding site" evidence="13">
    <location>
        <position position="142"/>
    </location>
    <ligand>
        <name>sn-glycerol 3-phosphate</name>
        <dbReference type="ChEBI" id="CHEBI:57597"/>
    </ligand>
</feature>
<dbReference type="PIRSF" id="PIRSF000114">
    <property type="entry name" value="Glycerol-3-P_dh"/>
    <property type="match status" value="1"/>
</dbReference>
<dbReference type="FunFam" id="1.10.1040.10:FF:000001">
    <property type="entry name" value="Glycerol-3-phosphate dehydrogenase [NAD(P)+]"/>
    <property type="match status" value="1"/>
</dbReference>
<sequence length="339" mass="36059">MSNSQVLVLGAGNFGTALAHHLAKKGETTTLWARRQEIANAINQTHQNPFYLKSVTLSPDLKATATLSSDLVNNSEVIVIAVPTQYMRQALEPIAQHISPNTRLVCASKGIEMGTLKMPIAIVEELVPQTSKENIAILSGPSFAIEVAQDAPTAVSIASHDEKTAEFIQTLFHTGAFRAYTSNDPIGLEVAGALKNVIALASGAARGMGLQNNAWAALLTRGLAEITRVGMAMGSNPITFNGLGGVGDLFLTCTSEKSRNYKVGFQIGQGKQLADVLDQLGSVAEGVTTAQSAFQLSQKLNVDAPITKVVYEVIYTKKPLQQAVADLLGRDKKAEVTYP</sequence>
<dbReference type="GO" id="GO:0141153">
    <property type="term" value="F:glycerol-3-phosphate dehydrogenase (NADP+) activity"/>
    <property type="evidence" value="ECO:0007669"/>
    <property type="project" value="RHEA"/>
</dbReference>
<dbReference type="GO" id="GO:0046167">
    <property type="term" value="P:glycerol-3-phosphate biosynthetic process"/>
    <property type="evidence" value="ECO:0007669"/>
    <property type="project" value="UniProtKB-UniRule"/>
</dbReference>
<evidence type="ECO:0000256" key="17">
    <source>
        <dbReference type="RuleBase" id="RU000437"/>
    </source>
</evidence>
<dbReference type="GO" id="GO:0006650">
    <property type="term" value="P:glycerophospholipid metabolic process"/>
    <property type="evidence" value="ECO:0007669"/>
    <property type="project" value="UniProtKB-UniRule"/>
</dbReference>
<feature type="binding site" evidence="13">
    <location>
        <position position="259"/>
    </location>
    <ligand>
        <name>NADPH</name>
        <dbReference type="ChEBI" id="CHEBI:57783"/>
    </ligand>
</feature>
<keyword evidence="21" id="KW-1185">Reference proteome</keyword>
<evidence type="ECO:0000256" key="9">
    <source>
        <dbReference type="ARBA" id="ARBA00052716"/>
    </source>
</evidence>
<proteinExistence type="inferred from homology"/>
<evidence type="ECO:0000256" key="4">
    <source>
        <dbReference type="ARBA" id="ARBA00023002"/>
    </source>
</evidence>
<dbReference type="Pfam" id="PF07479">
    <property type="entry name" value="NAD_Gly3P_dh_C"/>
    <property type="match status" value="1"/>
</dbReference>
<evidence type="ECO:0000256" key="15">
    <source>
        <dbReference type="PIRSR" id="PIRSR000114-2"/>
    </source>
</evidence>
<keyword evidence="5 13" id="KW-0520">NAD</keyword>
<dbReference type="GO" id="GO:0141152">
    <property type="term" value="F:glycerol-3-phosphate dehydrogenase (NAD+) activity"/>
    <property type="evidence" value="ECO:0007669"/>
    <property type="project" value="RHEA"/>
</dbReference>
<evidence type="ECO:0000256" key="1">
    <source>
        <dbReference type="ARBA" id="ARBA00011009"/>
    </source>
</evidence>
<feature type="binding site" evidence="15">
    <location>
        <position position="109"/>
    </location>
    <ligand>
        <name>substrate</name>
    </ligand>
</feature>
<dbReference type="RefSeq" id="WP_159455057.1">
    <property type="nucleotide sequence ID" value="NZ_FWZT01000001.1"/>
</dbReference>
<dbReference type="FunFam" id="3.40.50.720:FF:000019">
    <property type="entry name" value="Glycerol-3-phosphate dehydrogenase [NAD(P)+]"/>
    <property type="match status" value="1"/>
</dbReference>
<dbReference type="Gene3D" id="1.10.1040.10">
    <property type="entry name" value="N-(1-d-carboxylethyl)-l-norvaline Dehydrogenase, domain 2"/>
    <property type="match status" value="1"/>
</dbReference>
<keyword evidence="8 13" id="KW-1208">Phospholipid metabolism</keyword>
<keyword evidence="13" id="KW-0963">Cytoplasm</keyword>
<feature type="binding site" evidence="13">
    <location>
        <position position="34"/>
    </location>
    <ligand>
        <name>NADPH</name>
        <dbReference type="ChEBI" id="CHEBI:57783"/>
    </ligand>
</feature>
<evidence type="ECO:0000256" key="3">
    <source>
        <dbReference type="ARBA" id="ARBA00022857"/>
    </source>
</evidence>
<feature type="binding site" evidence="13">
    <location>
        <position position="51"/>
    </location>
    <ligand>
        <name>NADPH</name>
        <dbReference type="ChEBI" id="CHEBI:57783"/>
    </ligand>
</feature>
<dbReference type="GO" id="GO:0051287">
    <property type="term" value="F:NAD binding"/>
    <property type="evidence" value="ECO:0007669"/>
    <property type="project" value="InterPro"/>
</dbReference>
<dbReference type="Pfam" id="PF01210">
    <property type="entry name" value="NAD_Gly3P_dh_N"/>
    <property type="match status" value="1"/>
</dbReference>
<dbReference type="EC" id="1.1.1.94" evidence="10 13"/>
<keyword evidence="7 13" id="KW-0594">Phospholipid biosynthesis</keyword>
<comment type="catalytic activity">
    <reaction evidence="13">
        <text>sn-glycerol 3-phosphate + NAD(+) = dihydroxyacetone phosphate + NADH + H(+)</text>
        <dbReference type="Rhea" id="RHEA:11092"/>
        <dbReference type="ChEBI" id="CHEBI:15378"/>
        <dbReference type="ChEBI" id="CHEBI:57540"/>
        <dbReference type="ChEBI" id="CHEBI:57597"/>
        <dbReference type="ChEBI" id="CHEBI:57642"/>
        <dbReference type="ChEBI" id="CHEBI:57945"/>
        <dbReference type="EC" id="1.1.1.94"/>
    </reaction>
</comment>
<feature type="binding site" evidence="13">
    <location>
        <position position="285"/>
    </location>
    <ligand>
        <name>NADPH</name>
        <dbReference type="ChEBI" id="CHEBI:57783"/>
    </ligand>
</feature>
<feature type="binding site" evidence="13">
    <location>
        <position position="14"/>
    </location>
    <ligand>
        <name>NADPH</name>
        <dbReference type="ChEBI" id="CHEBI:57783"/>
    </ligand>
</feature>
<dbReference type="InterPro" id="IPR011128">
    <property type="entry name" value="G3P_DH_NAD-dep_N"/>
</dbReference>
<feature type="binding site" evidence="13">
    <location>
        <position position="259"/>
    </location>
    <ligand>
        <name>sn-glycerol 3-phosphate</name>
        <dbReference type="ChEBI" id="CHEBI:57597"/>
    </ligand>
</feature>
<evidence type="ECO:0000259" key="18">
    <source>
        <dbReference type="Pfam" id="PF01210"/>
    </source>
</evidence>
<dbReference type="UniPathway" id="UPA00940"/>
<feature type="domain" description="Glycerol-3-phosphate dehydrogenase NAD-dependent N-terminal" evidence="18">
    <location>
        <begin position="6"/>
        <end position="164"/>
    </location>
</feature>
<dbReference type="InterPro" id="IPR006109">
    <property type="entry name" value="G3P_DH_NAD-dep_C"/>
</dbReference>
<feature type="binding site" evidence="13">
    <location>
        <position position="258"/>
    </location>
    <ligand>
        <name>sn-glycerol 3-phosphate</name>
        <dbReference type="ChEBI" id="CHEBI:57597"/>
    </ligand>
</feature>
<keyword evidence="3 13" id="KW-0521">NADP</keyword>
<feature type="binding site" evidence="13">
    <location>
        <position position="109"/>
    </location>
    <ligand>
        <name>sn-glycerol 3-phosphate</name>
        <dbReference type="ChEBI" id="CHEBI:57597"/>
    </ligand>
</feature>
<dbReference type="InterPro" id="IPR036291">
    <property type="entry name" value="NAD(P)-bd_dom_sf"/>
</dbReference>
<evidence type="ECO:0000256" key="8">
    <source>
        <dbReference type="ARBA" id="ARBA00023264"/>
    </source>
</evidence>
<evidence type="ECO:0000256" key="13">
    <source>
        <dbReference type="HAMAP-Rule" id="MF_00394"/>
    </source>
</evidence>
<dbReference type="HAMAP" id="MF_00394">
    <property type="entry name" value="NAD_Glyc3P_dehydrog"/>
    <property type="match status" value="1"/>
</dbReference>
<gene>
    <name evidence="13" type="primary">gpsA</name>
    <name evidence="20" type="ORF">SAMN06296036_101227</name>
</gene>
<feature type="binding site" evidence="13">
    <location>
        <position position="35"/>
    </location>
    <ligand>
        <name>NADPH</name>
        <dbReference type="ChEBI" id="CHEBI:57783"/>
    </ligand>
</feature>
<dbReference type="InterPro" id="IPR006168">
    <property type="entry name" value="G3P_DH_NAD-dep"/>
</dbReference>
<feature type="binding site" evidence="13">
    <location>
        <position position="260"/>
    </location>
    <ligand>
        <name>sn-glycerol 3-phosphate</name>
        <dbReference type="ChEBI" id="CHEBI:57597"/>
    </ligand>
</feature>
<dbReference type="EMBL" id="FWZT01000001">
    <property type="protein sequence ID" value="SME89097.1"/>
    <property type="molecule type" value="Genomic_DNA"/>
</dbReference>
<dbReference type="PANTHER" id="PTHR11728">
    <property type="entry name" value="GLYCEROL-3-PHOSPHATE DEHYDROGENASE"/>
    <property type="match status" value="1"/>
</dbReference>
<feature type="binding site" evidence="13">
    <location>
        <position position="109"/>
    </location>
    <ligand>
        <name>NADPH</name>
        <dbReference type="ChEBI" id="CHEBI:57783"/>
    </ligand>
</feature>
<evidence type="ECO:0000256" key="14">
    <source>
        <dbReference type="PIRSR" id="PIRSR000114-1"/>
    </source>
</evidence>
<comment type="subcellular location">
    <subcellularLocation>
        <location evidence="13">Cytoplasm</location>
    </subcellularLocation>
</comment>
<dbReference type="SUPFAM" id="SSF48179">
    <property type="entry name" value="6-phosphogluconate dehydrogenase C-terminal domain-like"/>
    <property type="match status" value="1"/>
</dbReference>
<comment type="catalytic activity">
    <reaction evidence="9">
        <text>sn-glycerol 3-phosphate + NADP(+) = dihydroxyacetone phosphate + NADPH + H(+)</text>
        <dbReference type="Rhea" id="RHEA:11096"/>
        <dbReference type="ChEBI" id="CHEBI:15378"/>
        <dbReference type="ChEBI" id="CHEBI:57597"/>
        <dbReference type="ChEBI" id="CHEBI:57642"/>
        <dbReference type="ChEBI" id="CHEBI:57783"/>
        <dbReference type="ChEBI" id="CHEBI:58349"/>
        <dbReference type="EC" id="1.1.1.94"/>
    </reaction>
    <physiologicalReaction direction="right-to-left" evidence="9">
        <dbReference type="Rhea" id="RHEA:11098"/>
    </physiologicalReaction>
</comment>
<feature type="binding site" evidence="13">
    <location>
        <position position="144"/>
    </location>
    <ligand>
        <name>NADPH</name>
        <dbReference type="ChEBI" id="CHEBI:57783"/>
    </ligand>
</feature>